<dbReference type="Proteomes" id="UP000239446">
    <property type="component" value="Unassembled WGS sequence"/>
</dbReference>
<organism evidence="7 8">
    <name type="scientific">Marinobacter persicus</name>
    <dbReference type="NCBI Taxonomy" id="930118"/>
    <lineage>
        <taxon>Bacteria</taxon>
        <taxon>Pseudomonadati</taxon>
        <taxon>Pseudomonadota</taxon>
        <taxon>Gammaproteobacteria</taxon>
        <taxon>Pseudomonadales</taxon>
        <taxon>Marinobacteraceae</taxon>
        <taxon>Marinobacter</taxon>
    </lineage>
</organism>
<evidence type="ECO:0000256" key="2">
    <source>
        <dbReference type="ARBA" id="ARBA00007358"/>
    </source>
</evidence>
<dbReference type="GO" id="GO:0005829">
    <property type="term" value="C:cytosol"/>
    <property type="evidence" value="ECO:0007669"/>
    <property type="project" value="TreeGrafter"/>
</dbReference>
<name>A0A2S6G288_9GAMM</name>
<dbReference type="InterPro" id="IPR056798">
    <property type="entry name" value="ADH_Fe_C"/>
</dbReference>
<protein>
    <submittedName>
        <fullName evidence="7">NADP-dependent alcohol dehydrogenase</fullName>
    </submittedName>
</protein>
<dbReference type="OrthoDB" id="9815791at2"/>
<dbReference type="SUPFAM" id="SSF56796">
    <property type="entry name" value="Dehydroquinate synthase-like"/>
    <property type="match status" value="1"/>
</dbReference>
<evidence type="ECO:0000313" key="7">
    <source>
        <dbReference type="EMBL" id="PPK51718.1"/>
    </source>
</evidence>
<dbReference type="InterPro" id="IPR044731">
    <property type="entry name" value="BDH-like"/>
</dbReference>
<dbReference type="Pfam" id="PF25137">
    <property type="entry name" value="ADH_Fe_C"/>
    <property type="match status" value="1"/>
</dbReference>
<dbReference type="GO" id="GO:1990002">
    <property type="term" value="F:methylglyoxal reductase (NADPH) (acetol producing) activity"/>
    <property type="evidence" value="ECO:0007669"/>
    <property type="project" value="TreeGrafter"/>
</dbReference>
<dbReference type="CDD" id="cd08187">
    <property type="entry name" value="BDH"/>
    <property type="match status" value="1"/>
</dbReference>
<dbReference type="RefSeq" id="WP_008172264.1">
    <property type="nucleotide sequence ID" value="NZ_PTIT01000041.1"/>
</dbReference>
<dbReference type="Pfam" id="PF00465">
    <property type="entry name" value="Fe-ADH"/>
    <property type="match status" value="1"/>
</dbReference>
<reference evidence="7 8" key="2">
    <citation type="submission" date="2018-02" db="EMBL/GenBank/DDBJ databases">
        <title>Subsurface microbial communities from deep shales in Ohio and West Virginia, USA.</title>
        <authorList>
            <person name="Wrighton K."/>
        </authorList>
    </citation>
    <scope>NUCLEOTIDE SEQUENCE [LARGE SCALE GENOMIC DNA]</scope>
    <source>
        <strain evidence="7 8">UTICA-S1B9</strain>
    </source>
</reference>
<keyword evidence="9" id="KW-1185">Reference proteome</keyword>
<sequence>MQNFDFYNPTRIVFGKDRLQELDQLIPKNSRVLVLYGGGSVKRFGTLDKVLAGLGNRTVFEFAGIEPNPRYETLMEAVDLVRRESVDFLLAVGGGSVMDGTKFVAAAAPFEGDEESLLEHGFAGLPVEQALPLGTVATLPATGSEMNMGAVVSHKGGKWPVMSPLLYPTFSFLDPSLTFSLPTRQVANGVVDAFVHVVEQYVTYPVNAQIQDRTAEGILKTLIEVGPVTLANPEDYDARANLVWAATSALNGYIGVGVPQDWSTHMIGHELTAMFGIDHGQSLAIILPSVWKLRKEQKREKLLQYAERVWGIVDGSEEERINQAIAQTRAFFESLGVATRLDQYGVKENQVADIVEALKAHGMTELSERGDMTPEISHQVLIDAFSE</sequence>
<dbReference type="Gene3D" id="3.40.50.1970">
    <property type="match status" value="1"/>
</dbReference>
<keyword evidence="3" id="KW-0560">Oxidoreductase</keyword>
<dbReference type="InterPro" id="IPR001670">
    <property type="entry name" value="ADH_Fe/GldA"/>
</dbReference>
<evidence type="ECO:0000313" key="6">
    <source>
        <dbReference type="EMBL" id="PPK49941.1"/>
    </source>
</evidence>
<dbReference type="EMBL" id="PTIT01000041">
    <property type="protein sequence ID" value="PPK49941.1"/>
    <property type="molecule type" value="Genomic_DNA"/>
</dbReference>
<dbReference type="PANTHER" id="PTHR43633:SF1">
    <property type="entry name" value="ALCOHOL DEHYDROGENASE YQHD"/>
    <property type="match status" value="1"/>
</dbReference>
<evidence type="ECO:0000313" key="8">
    <source>
        <dbReference type="Proteomes" id="UP000239446"/>
    </source>
</evidence>
<dbReference type="GO" id="GO:1990362">
    <property type="term" value="F:butanol dehydrogenase (NAD+) activity"/>
    <property type="evidence" value="ECO:0007669"/>
    <property type="project" value="InterPro"/>
</dbReference>
<reference evidence="6 9" key="1">
    <citation type="submission" date="2018-02" db="EMBL/GenBank/DDBJ databases">
        <title>Deep subsurface shale carbon reservoir microbial communities from Ohio and West Virginia, USA.</title>
        <authorList>
            <person name="Wrighton K."/>
        </authorList>
    </citation>
    <scope>NUCLEOTIDE SEQUENCE [LARGE SCALE GENOMIC DNA]</scope>
    <source>
        <strain evidence="6 9">UTICA-S1B6</strain>
    </source>
</reference>
<evidence type="ECO:0000256" key="1">
    <source>
        <dbReference type="ARBA" id="ARBA00001962"/>
    </source>
</evidence>
<evidence type="ECO:0000259" key="5">
    <source>
        <dbReference type="Pfam" id="PF25137"/>
    </source>
</evidence>
<dbReference type="Proteomes" id="UP000239648">
    <property type="component" value="Unassembled WGS sequence"/>
</dbReference>
<evidence type="ECO:0000313" key="9">
    <source>
        <dbReference type="Proteomes" id="UP000239648"/>
    </source>
</evidence>
<comment type="similarity">
    <text evidence="2">Belongs to the iron-containing alcohol dehydrogenase family.</text>
</comment>
<dbReference type="GO" id="GO:0008106">
    <property type="term" value="F:alcohol dehydrogenase (NADP+) activity"/>
    <property type="evidence" value="ECO:0007669"/>
    <property type="project" value="TreeGrafter"/>
</dbReference>
<dbReference type="InterPro" id="IPR018211">
    <property type="entry name" value="ADH_Fe_CS"/>
</dbReference>
<dbReference type="GO" id="GO:0046872">
    <property type="term" value="F:metal ion binding"/>
    <property type="evidence" value="ECO:0007669"/>
    <property type="project" value="InterPro"/>
</dbReference>
<dbReference type="EMBL" id="PTIU01000042">
    <property type="protein sequence ID" value="PPK51718.1"/>
    <property type="molecule type" value="Genomic_DNA"/>
</dbReference>
<feature type="domain" description="Alcohol dehydrogenase iron-type/glycerol dehydrogenase GldA" evidence="4">
    <location>
        <begin position="9"/>
        <end position="175"/>
    </location>
</feature>
<feature type="domain" description="Fe-containing alcohol dehydrogenase-like C-terminal" evidence="5">
    <location>
        <begin position="187"/>
        <end position="357"/>
    </location>
</feature>
<comment type="caution">
    <text evidence="7">The sequence shown here is derived from an EMBL/GenBank/DDBJ whole genome shotgun (WGS) entry which is preliminary data.</text>
</comment>
<accession>A0A2S6G288</accession>
<dbReference type="PANTHER" id="PTHR43633">
    <property type="entry name" value="ALCOHOL DEHYDROGENASE YQHD"/>
    <property type="match status" value="1"/>
</dbReference>
<comment type="cofactor">
    <cofactor evidence="1">
        <name>Fe cation</name>
        <dbReference type="ChEBI" id="CHEBI:24875"/>
    </cofactor>
</comment>
<gene>
    <name evidence="7" type="ORF">B0H24_10428</name>
    <name evidence="6" type="ORF">BY455_14110</name>
</gene>
<evidence type="ECO:0000259" key="4">
    <source>
        <dbReference type="Pfam" id="PF00465"/>
    </source>
</evidence>
<proteinExistence type="inferred from homology"/>
<evidence type="ECO:0000256" key="3">
    <source>
        <dbReference type="ARBA" id="ARBA00023002"/>
    </source>
</evidence>
<dbReference type="Gene3D" id="1.20.1090.10">
    <property type="entry name" value="Dehydroquinate synthase-like - alpha domain"/>
    <property type="match status" value="1"/>
</dbReference>
<dbReference type="FunFam" id="3.40.50.1970:FF:000003">
    <property type="entry name" value="Alcohol dehydrogenase, iron-containing"/>
    <property type="match status" value="1"/>
</dbReference>
<dbReference type="PROSITE" id="PS00913">
    <property type="entry name" value="ADH_IRON_1"/>
    <property type="match status" value="1"/>
</dbReference>
<dbReference type="AlphaFoldDB" id="A0A2S6G288"/>